<protein>
    <submittedName>
        <fullName evidence="1">Uncharacterized protein</fullName>
    </submittedName>
</protein>
<dbReference type="EMBL" id="BGPR01000714">
    <property type="protein sequence ID" value="GBM32637.1"/>
    <property type="molecule type" value="Genomic_DNA"/>
</dbReference>
<dbReference type="Proteomes" id="UP000499080">
    <property type="component" value="Unassembled WGS sequence"/>
</dbReference>
<sequence>MLRPKSLPATNRLCTQKGENYIKFILSWYEWDRCIREAATTIARMLRSEFSPAMVRPFPAEGWKLYQNHSVMERMRSVYQRDGHHNSSNAEAGVVTGHGSTLSAEGWKLYQNHSVMVRMRSVYERDGHHNSAEAGLLTGHGSTPPVEGMHYHRQRACSNLY</sequence>
<accession>A0A4Y2EVV5</accession>
<dbReference type="AlphaFoldDB" id="A0A4Y2EVV5"/>
<comment type="caution">
    <text evidence="1">The sequence shown here is derived from an EMBL/GenBank/DDBJ whole genome shotgun (WGS) entry which is preliminary data.</text>
</comment>
<proteinExistence type="predicted"/>
<gene>
    <name evidence="1" type="ORF">AVEN_89637_1</name>
</gene>
<keyword evidence="2" id="KW-1185">Reference proteome</keyword>
<evidence type="ECO:0000313" key="1">
    <source>
        <dbReference type="EMBL" id="GBM32637.1"/>
    </source>
</evidence>
<reference evidence="1 2" key="1">
    <citation type="journal article" date="2019" name="Sci. Rep.">
        <title>Orb-weaving spider Araneus ventricosus genome elucidates the spidroin gene catalogue.</title>
        <authorList>
            <person name="Kono N."/>
            <person name="Nakamura H."/>
            <person name="Ohtoshi R."/>
            <person name="Moran D.A.P."/>
            <person name="Shinohara A."/>
            <person name="Yoshida Y."/>
            <person name="Fujiwara M."/>
            <person name="Mori M."/>
            <person name="Tomita M."/>
            <person name="Arakawa K."/>
        </authorList>
    </citation>
    <scope>NUCLEOTIDE SEQUENCE [LARGE SCALE GENOMIC DNA]</scope>
</reference>
<evidence type="ECO:0000313" key="2">
    <source>
        <dbReference type="Proteomes" id="UP000499080"/>
    </source>
</evidence>
<name>A0A4Y2EVV5_ARAVE</name>
<organism evidence="1 2">
    <name type="scientific">Araneus ventricosus</name>
    <name type="common">Orbweaver spider</name>
    <name type="synonym">Epeira ventricosa</name>
    <dbReference type="NCBI Taxonomy" id="182803"/>
    <lineage>
        <taxon>Eukaryota</taxon>
        <taxon>Metazoa</taxon>
        <taxon>Ecdysozoa</taxon>
        <taxon>Arthropoda</taxon>
        <taxon>Chelicerata</taxon>
        <taxon>Arachnida</taxon>
        <taxon>Araneae</taxon>
        <taxon>Araneomorphae</taxon>
        <taxon>Entelegynae</taxon>
        <taxon>Araneoidea</taxon>
        <taxon>Araneidae</taxon>
        <taxon>Araneus</taxon>
    </lineage>
</organism>